<accession>A0A0A9DSJ9</accession>
<feature type="region of interest" description="Disordered" evidence="1">
    <location>
        <begin position="79"/>
        <end position="105"/>
    </location>
</feature>
<reference evidence="2" key="1">
    <citation type="submission" date="2014-09" db="EMBL/GenBank/DDBJ databases">
        <authorList>
            <person name="Magalhaes I.L.F."/>
            <person name="Oliveira U."/>
            <person name="Santos F.R."/>
            <person name="Vidigal T.H.D.A."/>
            <person name="Brescovit A.D."/>
            <person name="Santos A.J."/>
        </authorList>
    </citation>
    <scope>NUCLEOTIDE SEQUENCE</scope>
    <source>
        <tissue evidence="2">Shoot tissue taken approximately 20 cm above the soil surface</tissue>
    </source>
</reference>
<proteinExistence type="predicted"/>
<protein>
    <submittedName>
        <fullName evidence="2">Cl2158_1</fullName>
    </submittedName>
</protein>
<sequence>MTRSDPLVTAMSVSDMRRVRGRNAAACCRSSISPRSLSGSASTSAISSARSRVRMVCAIAMPTLPAPITDTLVRRRRCAVGVQPPSATGRKKPEDASPASKPSSDSDEAFFIVVVVFFFFG</sequence>
<reference evidence="2" key="2">
    <citation type="journal article" date="2015" name="Data Brief">
        <title>Shoot transcriptome of the giant reed, Arundo donax.</title>
        <authorList>
            <person name="Barrero R.A."/>
            <person name="Guerrero F.D."/>
            <person name="Moolhuijzen P."/>
            <person name="Goolsby J.A."/>
            <person name="Tidwell J."/>
            <person name="Bellgard S.E."/>
            <person name="Bellgard M.I."/>
        </authorList>
    </citation>
    <scope>NUCLEOTIDE SEQUENCE</scope>
    <source>
        <tissue evidence="2">Shoot tissue taken approximately 20 cm above the soil surface</tissue>
    </source>
</reference>
<dbReference type="AlphaFoldDB" id="A0A0A9DSJ9"/>
<evidence type="ECO:0000256" key="1">
    <source>
        <dbReference type="SAM" id="MobiDB-lite"/>
    </source>
</evidence>
<name>A0A0A9DSJ9_ARUDO</name>
<organism evidence="2">
    <name type="scientific">Arundo donax</name>
    <name type="common">Giant reed</name>
    <name type="synonym">Donax arundinaceus</name>
    <dbReference type="NCBI Taxonomy" id="35708"/>
    <lineage>
        <taxon>Eukaryota</taxon>
        <taxon>Viridiplantae</taxon>
        <taxon>Streptophyta</taxon>
        <taxon>Embryophyta</taxon>
        <taxon>Tracheophyta</taxon>
        <taxon>Spermatophyta</taxon>
        <taxon>Magnoliopsida</taxon>
        <taxon>Liliopsida</taxon>
        <taxon>Poales</taxon>
        <taxon>Poaceae</taxon>
        <taxon>PACMAD clade</taxon>
        <taxon>Arundinoideae</taxon>
        <taxon>Arundineae</taxon>
        <taxon>Arundo</taxon>
    </lineage>
</organism>
<feature type="compositionally biased region" description="Low complexity" evidence="1">
    <location>
        <begin position="96"/>
        <end position="105"/>
    </location>
</feature>
<evidence type="ECO:0000313" key="2">
    <source>
        <dbReference type="EMBL" id="JAD90791.1"/>
    </source>
</evidence>
<dbReference type="EMBL" id="GBRH01207104">
    <property type="protein sequence ID" value="JAD90791.1"/>
    <property type="molecule type" value="Transcribed_RNA"/>
</dbReference>